<accession>A0A1E3P8Z6</accession>
<name>A0A1E3P8Z6_WICAA</name>
<dbReference type="GeneID" id="30200155"/>
<reference evidence="2 3" key="1">
    <citation type="journal article" date="2016" name="Proc. Natl. Acad. Sci. U.S.A.">
        <title>Comparative genomics of biotechnologically important yeasts.</title>
        <authorList>
            <person name="Riley R."/>
            <person name="Haridas S."/>
            <person name="Wolfe K.H."/>
            <person name="Lopes M.R."/>
            <person name="Hittinger C.T."/>
            <person name="Goeker M."/>
            <person name="Salamov A.A."/>
            <person name="Wisecaver J.H."/>
            <person name="Long T.M."/>
            <person name="Calvey C.H."/>
            <person name="Aerts A.L."/>
            <person name="Barry K.W."/>
            <person name="Choi C."/>
            <person name="Clum A."/>
            <person name="Coughlan A.Y."/>
            <person name="Deshpande S."/>
            <person name="Douglass A.P."/>
            <person name="Hanson S.J."/>
            <person name="Klenk H.-P."/>
            <person name="LaButti K.M."/>
            <person name="Lapidus A."/>
            <person name="Lindquist E.A."/>
            <person name="Lipzen A.M."/>
            <person name="Meier-Kolthoff J.P."/>
            <person name="Ohm R.A."/>
            <person name="Otillar R.P."/>
            <person name="Pangilinan J.L."/>
            <person name="Peng Y."/>
            <person name="Rokas A."/>
            <person name="Rosa C.A."/>
            <person name="Scheuner C."/>
            <person name="Sibirny A.A."/>
            <person name="Slot J.C."/>
            <person name="Stielow J.B."/>
            <person name="Sun H."/>
            <person name="Kurtzman C.P."/>
            <person name="Blackwell M."/>
            <person name="Grigoriev I.V."/>
            <person name="Jeffries T.W."/>
        </authorList>
    </citation>
    <scope>NUCLEOTIDE SEQUENCE [LARGE SCALE GENOMIC DNA]</scope>
    <source>
        <strain evidence="3">ATCC 58044 / CBS 1984 / NCYC 433 / NRRL Y-366-8</strain>
    </source>
</reference>
<feature type="region of interest" description="Disordered" evidence="1">
    <location>
        <begin position="1"/>
        <end position="24"/>
    </location>
</feature>
<dbReference type="Proteomes" id="UP000094112">
    <property type="component" value="Unassembled WGS sequence"/>
</dbReference>
<feature type="compositionally biased region" description="Basic residues" evidence="1">
    <location>
        <begin position="1"/>
        <end position="14"/>
    </location>
</feature>
<sequence>MPPKKTPKIPKFPKKSSPSPSAPTLITANDYLDHGVEEEESGDRWIISDLSKSLRFYQRAYENYIEAINKDSTLVDAYYNANRLLYHVWEVYNTVPPSHLKNVDGCDVVKYSLREIKDKHEFVVNKFDEAGLTWEMYYNLILINTELIENEDVVGIDAVLKSCEDATVLMGKVLDYQLIELDSFLKRLENPEYEEEGKEDENEDNFDVVEQITPSVVLDSIITGAKFVQASYEFCDNYIQINALKNFFQSSGFEARLQQVLQLLLSKFTVENNAQDEFNLNFKNEEIESVKLVNHSISAFFINDFEQLVNHWKTLGNELDKSPSRFMAEADCFQSFKDRIDSITSEQQWVLINHINANLKKAQELVKEELTIHIQDKTNEVSSKVSKIIEILLSRADNELLRSSLQDLESSAKNRDVLRQNTVNLLKSGLNMGNTNCGLRETISDKLKREKLRRECVVRLVVLTKEQFTEQDLIRNLGMDHYMKEVDDLKNNELYRAYFT</sequence>
<evidence type="ECO:0000313" key="2">
    <source>
        <dbReference type="EMBL" id="ODQ61885.1"/>
    </source>
</evidence>
<protein>
    <submittedName>
        <fullName evidence="2">Uncharacterized protein</fullName>
    </submittedName>
</protein>
<gene>
    <name evidence="2" type="ORF">WICANDRAFT_59962</name>
</gene>
<dbReference type="EMBL" id="KV454208">
    <property type="protein sequence ID" value="ODQ61885.1"/>
    <property type="molecule type" value="Genomic_DNA"/>
</dbReference>
<evidence type="ECO:0000313" key="3">
    <source>
        <dbReference type="Proteomes" id="UP000094112"/>
    </source>
</evidence>
<keyword evidence="3" id="KW-1185">Reference proteome</keyword>
<evidence type="ECO:0000256" key="1">
    <source>
        <dbReference type="SAM" id="MobiDB-lite"/>
    </source>
</evidence>
<organism evidence="2 3">
    <name type="scientific">Wickerhamomyces anomalus (strain ATCC 58044 / CBS 1984 / NCYC 433 / NRRL Y-366-8)</name>
    <name type="common">Yeast</name>
    <name type="synonym">Hansenula anomala</name>
    <dbReference type="NCBI Taxonomy" id="683960"/>
    <lineage>
        <taxon>Eukaryota</taxon>
        <taxon>Fungi</taxon>
        <taxon>Dikarya</taxon>
        <taxon>Ascomycota</taxon>
        <taxon>Saccharomycotina</taxon>
        <taxon>Saccharomycetes</taxon>
        <taxon>Phaffomycetales</taxon>
        <taxon>Wickerhamomycetaceae</taxon>
        <taxon>Wickerhamomyces</taxon>
    </lineage>
</organism>
<dbReference type="RefSeq" id="XP_019041092.1">
    <property type="nucleotide sequence ID" value="XM_019182909.1"/>
</dbReference>
<dbReference type="OrthoDB" id="5328412at2759"/>
<dbReference type="AlphaFoldDB" id="A0A1E3P8Z6"/>
<proteinExistence type="predicted"/>